<comment type="caution">
    <text evidence="4">The sequence shown here is derived from an EMBL/GenBank/DDBJ whole genome shotgun (WGS) entry which is preliminary data.</text>
</comment>
<dbReference type="EMBL" id="DXBY01000128">
    <property type="protein sequence ID" value="HIZ35599.1"/>
    <property type="molecule type" value="Genomic_DNA"/>
</dbReference>
<dbReference type="Pfam" id="PF01055">
    <property type="entry name" value="Glyco_hydro_31_2nd"/>
    <property type="match status" value="1"/>
</dbReference>
<dbReference type="SUPFAM" id="SSF51445">
    <property type="entry name" value="(Trans)glycosidases"/>
    <property type="match status" value="1"/>
</dbReference>
<dbReference type="Proteomes" id="UP000824037">
    <property type="component" value="Unassembled WGS sequence"/>
</dbReference>
<name>A0A9D2EDH5_9MICO</name>
<feature type="non-terminal residue" evidence="4">
    <location>
        <position position="619"/>
    </location>
</feature>
<dbReference type="GO" id="GO:0004558">
    <property type="term" value="F:alpha-1,4-glucosidase activity"/>
    <property type="evidence" value="ECO:0007669"/>
    <property type="project" value="UniProtKB-EC"/>
</dbReference>
<evidence type="ECO:0000313" key="5">
    <source>
        <dbReference type="Proteomes" id="UP000824037"/>
    </source>
</evidence>
<dbReference type="GO" id="GO:0005975">
    <property type="term" value="P:carbohydrate metabolic process"/>
    <property type="evidence" value="ECO:0007669"/>
    <property type="project" value="InterPro"/>
</dbReference>
<evidence type="ECO:0000313" key="4">
    <source>
        <dbReference type="EMBL" id="HIZ35599.1"/>
    </source>
</evidence>
<dbReference type="EC" id="3.2.1.20" evidence="4"/>
<dbReference type="CDD" id="cd06594">
    <property type="entry name" value="GH31_glucosidase_YihQ"/>
    <property type="match status" value="1"/>
</dbReference>
<dbReference type="Gene3D" id="3.20.20.80">
    <property type="entry name" value="Glycosidases"/>
    <property type="match status" value="1"/>
</dbReference>
<evidence type="ECO:0000259" key="3">
    <source>
        <dbReference type="Pfam" id="PF01055"/>
    </source>
</evidence>
<dbReference type="InterPro" id="IPR044112">
    <property type="entry name" value="YihQ_TIM-like"/>
</dbReference>
<dbReference type="AlphaFoldDB" id="A0A9D2EDH5"/>
<protein>
    <submittedName>
        <fullName evidence="4">Alpha-glucosidase</fullName>
        <ecNumber evidence="4">3.2.1.20</ecNumber>
    </submittedName>
</protein>
<dbReference type="PANTHER" id="PTHR46959:SF2">
    <property type="entry name" value="SULFOQUINOVOSIDASE"/>
    <property type="match status" value="1"/>
</dbReference>
<evidence type="ECO:0000256" key="1">
    <source>
        <dbReference type="ARBA" id="ARBA00007806"/>
    </source>
</evidence>
<proteinExistence type="inferred from homology"/>
<sequence>MPEPRARRRRTALVASLTVLALVVGAGVVTWLRIPRDDVEVLEAGGLQLGADVPEATADGGVTVTVRPGEAAQVSIATDQGTVWSSDPGHAFLGAGRGTLEAEEDRGYFWLRTEHDHRWTTQRLDSVTTVRNAVVLEGVLLDADGDPGPAWQAEVTLTDRGAMLDASIDDQGAPTSLALWSGRTDNSAVHGFGEQFTDFDLDGRLLPILVREQGVGRGEQPISILADVTNHGAGGTEEMTYAAQASWVTEDLRGVRLDPALPESHAPAVADTRTAGQVGLEVQATRLRAELVAADSPLELVAQQQAGIERPELASWTGDGAVVGIQGGTEEVRSTVDSLQDAGTEITGVWLQDWTGQRTTSFGERLWWTWQLDTERYPGWSDLVADLAAEDITVTTYVNPFLVDPSDKEDAPERNLYAEAAAAGYLVRDATGEPYALDQGGFDASLVDLTNPAARDWFADVIATEVLGHGVRGFMADFAEGLPLDAQLADGDAHLMHNRWPALWAETVRQACERAGQPCVTWFRTGSLGMDAHTPMFWNGDQLTSFGREDGLASVLLGSFSAGVSGWPLVHSDVGGYTSIDAVVKNYVRSEELLARWAELSAFGVMMRSHEGNRPAENT</sequence>
<keyword evidence="2 4" id="KW-0326">Glycosidase</keyword>
<feature type="domain" description="Glycoside hydrolase family 31 TIM barrel" evidence="3">
    <location>
        <begin position="329"/>
        <end position="613"/>
    </location>
</feature>
<reference evidence="4" key="2">
    <citation type="submission" date="2021-04" db="EMBL/GenBank/DDBJ databases">
        <authorList>
            <person name="Gilroy R."/>
        </authorList>
    </citation>
    <scope>NUCLEOTIDE SEQUENCE</scope>
    <source>
        <strain evidence="4">ChiGjej4B4-7305</strain>
    </source>
</reference>
<reference evidence="4" key="1">
    <citation type="journal article" date="2021" name="PeerJ">
        <title>Extensive microbial diversity within the chicken gut microbiome revealed by metagenomics and culture.</title>
        <authorList>
            <person name="Gilroy R."/>
            <person name="Ravi A."/>
            <person name="Getino M."/>
            <person name="Pursley I."/>
            <person name="Horton D.L."/>
            <person name="Alikhan N.F."/>
            <person name="Baker D."/>
            <person name="Gharbi K."/>
            <person name="Hall N."/>
            <person name="Watson M."/>
            <person name="Adriaenssens E.M."/>
            <person name="Foster-Nyarko E."/>
            <person name="Jarju S."/>
            <person name="Secka A."/>
            <person name="Antonio M."/>
            <person name="Oren A."/>
            <person name="Chaudhuri R.R."/>
            <person name="La Ragione R."/>
            <person name="Hildebrand F."/>
            <person name="Pallen M.J."/>
        </authorList>
    </citation>
    <scope>NUCLEOTIDE SEQUENCE</scope>
    <source>
        <strain evidence="4">ChiGjej4B4-7305</strain>
    </source>
</reference>
<dbReference type="InterPro" id="IPR052990">
    <property type="entry name" value="Sulfoquinovosidase_GH31"/>
</dbReference>
<dbReference type="InterPro" id="IPR000322">
    <property type="entry name" value="Glyco_hydro_31_TIM"/>
</dbReference>
<dbReference type="NCBIfam" id="NF007746">
    <property type="entry name" value="PRK10426.1"/>
    <property type="match status" value="1"/>
</dbReference>
<dbReference type="PANTHER" id="PTHR46959">
    <property type="entry name" value="SULFOQUINOVOSIDASE"/>
    <property type="match status" value="1"/>
</dbReference>
<organism evidence="4 5">
    <name type="scientific">Candidatus Ruania gallistercoris</name>
    <dbReference type="NCBI Taxonomy" id="2838746"/>
    <lineage>
        <taxon>Bacteria</taxon>
        <taxon>Bacillati</taxon>
        <taxon>Actinomycetota</taxon>
        <taxon>Actinomycetes</taxon>
        <taxon>Micrococcales</taxon>
        <taxon>Ruaniaceae</taxon>
        <taxon>Ruania</taxon>
    </lineage>
</organism>
<accession>A0A9D2EDH5</accession>
<evidence type="ECO:0000256" key="2">
    <source>
        <dbReference type="RuleBase" id="RU361185"/>
    </source>
</evidence>
<dbReference type="InterPro" id="IPR017853">
    <property type="entry name" value="GH"/>
</dbReference>
<gene>
    <name evidence="4" type="ORF">H9815_07455</name>
</gene>
<keyword evidence="2 4" id="KW-0378">Hydrolase</keyword>
<comment type="similarity">
    <text evidence="1 2">Belongs to the glycosyl hydrolase 31 family.</text>
</comment>